<reference evidence="3" key="1">
    <citation type="journal article" date="2017" name="Nat. Commun.">
        <title>The North American bullfrog draft genome provides insight into hormonal regulation of long noncoding RNA.</title>
        <authorList>
            <person name="Hammond S.A."/>
            <person name="Warren R.L."/>
            <person name="Vandervalk B.P."/>
            <person name="Kucuk E."/>
            <person name="Khan H."/>
            <person name="Gibb E.A."/>
            <person name="Pandoh P."/>
            <person name="Kirk H."/>
            <person name="Zhao Y."/>
            <person name="Jones M."/>
            <person name="Mungall A.J."/>
            <person name="Coope R."/>
            <person name="Pleasance S."/>
            <person name="Moore R.A."/>
            <person name="Holt R.A."/>
            <person name="Round J.M."/>
            <person name="Ohora S."/>
            <person name="Walle B.V."/>
            <person name="Veldhoen N."/>
            <person name="Helbing C.C."/>
            <person name="Birol I."/>
        </authorList>
    </citation>
    <scope>NUCLEOTIDE SEQUENCE [LARGE SCALE GENOMIC DNA]</scope>
</reference>
<feature type="transmembrane region" description="Helical" evidence="1">
    <location>
        <begin position="69"/>
        <end position="90"/>
    </location>
</feature>
<evidence type="ECO:0000313" key="2">
    <source>
        <dbReference type="EMBL" id="PIO10615.1"/>
    </source>
</evidence>
<name>A0A2G9Q4Y9_AQUCT</name>
<keyword evidence="3" id="KW-1185">Reference proteome</keyword>
<sequence length="132" mass="15219">MMESMDLTPTPMSERPRSWRKWSGVCTGISGYDDRKISSGNGGQTSNYENMSSTERSGVCCKKVSSCAVFLFFMFITFVLLHVLFLKVYILKWQLSCSWAHYLFISNIFLSAYKTPLFWPYAFGHIFYALLV</sequence>
<gene>
    <name evidence="2" type="ORF">AB205_0139670</name>
</gene>
<accession>A0A2G9Q4Y9</accession>
<dbReference type="Proteomes" id="UP000228934">
    <property type="component" value="Unassembled WGS sequence"/>
</dbReference>
<feature type="transmembrane region" description="Helical" evidence="1">
    <location>
        <begin position="102"/>
        <end position="122"/>
    </location>
</feature>
<evidence type="ECO:0000256" key="1">
    <source>
        <dbReference type="SAM" id="Phobius"/>
    </source>
</evidence>
<proteinExistence type="predicted"/>
<evidence type="ECO:0000313" key="3">
    <source>
        <dbReference type="Proteomes" id="UP000228934"/>
    </source>
</evidence>
<keyword evidence="1" id="KW-0472">Membrane</keyword>
<protein>
    <submittedName>
        <fullName evidence="2">Uncharacterized protein</fullName>
    </submittedName>
</protein>
<dbReference type="AlphaFoldDB" id="A0A2G9Q4Y9"/>
<dbReference type="EMBL" id="KZ369055">
    <property type="protein sequence ID" value="PIO10615.1"/>
    <property type="molecule type" value="Genomic_DNA"/>
</dbReference>
<keyword evidence="1" id="KW-1133">Transmembrane helix</keyword>
<organism evidence="2 3">
    <name type="scientific">Aquarana catesbeiana</name>
    <name type="common">American bullfrog</name>
    <name type="synonym">Rana catesbeiana</name>
    <dbReference type="NCBI Taxonomy" id="8400"/>
    <lineage>
        <taxon>Eukaryota</taxon>
        <taxon>Metazoa</taxon>
        <taxon>Chordata</taxon>
        <taxon>Craniata</taxon>
        <taxon>Vertebrata</taxon>
        <taxon>Euteleostomi</taxon>
        <taxon>Amphibia</taxon>
        <taxon>Batrachia</taxon>
        <taxon>Anura</taxon>
        <taxon>Neobatrachia</taxon>
        <taxon>Ranoidea</taxon>
        <taxon>Ranidae</taxon>
        <taxon>Aquarana</taxon>
    </lineage>
</organism>
<keyword evidence="1" id="KW-0812">Transmembrane</keyword>